<feature type="region of interest" description="Disordered" evidence="1">
    <location>
        <begin position="82"/>
        <end position="107"/>
    </location>
</feature>
<evidence type="ECO:0000313" key="2">
    <source>
        <dbReference type="EMBL" id="KAJ8429239.1"/>
    </source>
</evidence>
<gene>
    <name evidence="2" type="ORF">Cgig2_026275</name>
</gene>
<protein>
    <submittedName>
        <fullName evidence="2">Uncharacterized protein</fullName>
    </submittedName>
</protein>
<feature type="compositionally biased region" description="Basic and acidic residues" evidence="1">
    <location>
        <begin position="82"/>
        <end position="91"/>
    </location>
</feature>
<keyword evidence="3" id="KW-1185">Reference proteome</keyword>
<evidence type="ECO:0000313" key="3">
    <source>
        <dbReference type="Proteomes" id="UP001153076"/>
    </source>
</evidence>
<sequence length="305" mass="34084">MLFVGSASATESRMLEIVQATFYAMLLNEMLELGAIHVYTAENMRSLLVGLRWSDFEVWMRIMDPVIQGAQLYHQPDEVEVRGAHDGRGEDAGAADPPPPRVTRTASIPPPQAFLAPRWRLLQPGLWALFAKFVLEGGFDKLSRWIIIRAGGVDAEDGPGSHFPDAKAVSKLKRFALETQYLLPAEYSFVLPEPDATMNEPPAKCIAVYRAALNYGLRFPLHPVIREILNKYELAPAQIVPTSWHNICSLIGTCELRGLACSARAFSLVHMVQKAHKETGDLGWYCFNNRPGFMTAIEKTLKLKY</sequence>
<dbReference type="OrthoDB" id="1752359at2759"/>
<dbReference type="AlphaFoldDB" id="A0A9Q1Q566"/>
<reference evidence="2" key="1">
    <citation type="submission" date="2022-04" db="EMBL/GenBank/DDBJ databases">
        <title>Carnegiea gigantea Genome sequencing and assembly v2.</title>
        <authorList>
            <person name="Copetti D."/>
            <person name="Sanderson M.J."/>
            <person name="Burquez A."/>
            <person name="Wojciechowski M.F."/>
        </authorList>
    </citation>
    <scope>NUCLEOTIDE SEQUENCE</scope>
    <source>
        <strain evidence="2">SGP5-SGP5p</strain>
        <tissue evidence="2">Aerial part</tissue>
    </source>
</reference>
<organism evidence="2 3">
    <name type="scientific">Carnegiea gigantea</name>
    <dbReference type="NCBI Taxonomy" id="171969"/>
    <lineage>
        <taxon>Eukaryota</taxon>
        <taxon>Viridiplantae</taxon>
        <taxon>Streptophyta</taxon>
        <taxon>Embryophyta</taxon>
        <taxon>Tracheophyta</taxon>
        <taxon>Spermatophyta</taxon>
        <taxon>Magnoliopsida</taxon>
        <taxon>eudicotyledons</taxon>
        <taxon>Gunneridae</taxon>
        <taxon>Pentapetalae</taxon>
        <taxon>Caryophyllales</taxon>
        <taxon>Cactineae</taxon>
        <taxon>Cactaceae</taxon>
        <taxon>Cactoideae</taxon>
        <taxon>Echinocereeae</taxon>
        <taxon>Carnegiea</taxon>
    </lineage>
</organism>
<dbReference type="Proteomes" id="UP001153076">
    <property type="component" value="Unassembled WGS sequence"/>
</dbReference>
<proteinExistence type="predicted"/>
<evidence type="ECO:0000256" key="1">
    <source>
        <dbReference type="SAM" id="MobiDB-lite"/>
    </source>
</evidence>
<comment type="caution">
    <text evidence="2">The sequence shown here is derived from an EMBL/GenBank/DDBJ whole genome shotgun (WGS) entry which is preliminary data.</text>
</comment>
<name>A0A9Q1Q566_9CARY</name>
<accession>A0A9Q1Q566</accession>
<dbReference type="EMBL" id="JAKOGI010000918">
    <property type="protein sequence ID" value="KAJ8429239.1"/>
    <property type="molecule type" value="Genomic_DNA"/>
</dbReference>